<dbReference type="EMBL" id="RBAK01000001">
    <property type="protein sequence ID" value="RKN50542.1"/>
    <property type="molecule type" value="Genomic_DNA"/>
</dbReference>
<reference evidence="2 3" key="1">
    <citation type="journal article" date="2004" name="Syst. Appl. Microbiol.">
        <title>Cryptoendolithic actinomycetes from antarctic sandstone rock samples: Micromonospora endolithica sp. nov. and two isolates related to Micromonospora coerulea Jensen 1932.</title>
        <authorList>
            <person name="Hirsch P."/>
            <person name="Mevs U."/>
            <person name="Kroppenstedt R.M."/>
            <person name="Schumann P."/>
            <person name="Stackebrandt E."/>
        </authorList>
    </citation>
    <scope>NUCLEOTIDE SEQUENCE [LARGE SCALE GENOMIC DNA]</scope>
    <source>
        <strain evidence="2 3">JCM 12677</strain>
    </source>
</reference>
<organism evidence="2 3">
    <name type="scientific">Micromonospora endolithica</name>
    <dbReference type="NCBI Taxonomy" id="230091"/>
    <lineage>
        <taxon>Bacteria</taxon>
        <taxon>Bacillati</taxon>
        <taxon>Actinomycetota</taxon>
        <taxon>Actinomycetes</taxon>
        <taxon>Micromonosporales</taxon>
        <taxon>Micromonosporaceae</taxon>
        <taxon>Micromonospora</taxon>
    </lineage>
</organism>
<comment type="caution">
    <text evidence="2">The sequence shown here is derived from an EMBL/GenBank/DDBJ whole genome shotgun (WGS) entry which is preliminary data.</text>
</comment>
<evidence type="ECO:0000259" key="1">
    <source>
        <dbReference type="Pfam" id="PF18870"/>
    </source>
</evidence>
<sequence>MVRGQYASVDDMIDWFLERYEDPVNQLPYDGAEGGYQYQGDGPFDADEVLREAFPQSSEASFLEAARLLNSMAAEWVLKRDE</sequence>
<evidence type="ECO:0000313" key="2">
    <source>
        <dbReference type="EMBL" id="RKN50542.1"/>
    </source>
</evidence>
<feature type="domain" description="HEPN/RES N-terminal" evidence="1">
    <location>
        <begin position="12"/>
        <end position="58"/>
    </location>
</feature>
<name>A0A3A9ZQL6_9ACTN</name>
<keyword evidence="3" id="KW-1185">Reference proteome</keyword>
<dbReference type="Proteomes" id="UP000281726">
    <property type="component" value="Unassembled WGS sequence"/>
</dbReference>
<protein>
    <recommendedName>
        <fullName evidence="1">HEPN/RES N-terminal domain-containing protein</fullName>
    </recommendedName>
</protein>
<dbReference type="AlphaFoldDB" id="A0A3A9ZQL6"/>
<evidence type="ECO:0000313" key="3">
    <source>
        <dbReference type="Proteomes" id="UP000281726"/>
    </source>
</evidence>
<gene>
    <name evidence="2" type="ORF">D7223_01815</name>
</gene>
<dbReference type="Pfam" id="PF18870">
    <property type="entry name" value="HEPN_RES_NTD1"/>
    <property type="match status" value="1"/>
</dbReference>
<proteinExistence type="predicted"/>
<accession>A0A3A9ZQL6</accession>
<dbReference type="InterPro" id="IPR041206">
    <property type="entry name" value="HEPN/RES_NTD1"/>
</dbReference>